<sequence>MNDARLDWDDLRLFLAIAKTGTLTAAASQLDLSQPTAGRRLRQLEEACGCILFQRSASGFRLTDEGAAMLRHAERMEDEVLAMERELAGQDDTLHGQLRVSSPDWFAHLVLAPAIARFSLHHPRVTIELVADFRMLSLDRREADLVFRFRPSDVPDVVQRRLTHVRYDLFASSGYLAARGRPEATVDGEGHAIIGMDTQFDALADVAWLHERFPRAQLTIRSNSREAQGIACAHDAGLAVLPSVLGHHYGLEPIDTGDALPSRDLWLCYHTDLRRLRRLRVFLDFLGEAIDDPLGSHAS</sequence>
<keyword evidence="7" id="KW-1185">Reference proteome</keyword>
<dbReference type="PANTHER" id="PTHR30537">
    <property type="entry name" value="HTH-TYPE TRANSCRIPTIONAL REGULATOR"/>
    <property type="match status" value="1"/>
</dbReference>
<dbReference type="Pfam" id="PF03466">
    <property type="entry name" value="LysR_substrate"/>
    <property type="match status" value="1"/>
</dbReference>
<keyword evidence="3" id="KW-0238">DNA-binding</keyword>
<dbReference type="EMBL" id="CP063231">
    <property type="protein sequence ID" value="URL56853.1"/>
    <property type="molecule type" value="Genomic_DNA"/>
</dbReference>
<dbReference type="InterPro" id="IPR036388">
    <property type="entry name" value="WH-like_DNA-bd_sf"/>
</dbReference>
<evidence type="ECO:0000313" key="6">
    <source>
        <dbReference type="EMBL" id="URL56853.1"/>
    </source>
</evidence>
<evidence type="ECO:0000259" key="5">
    <source>
        <dbReference type="PROSITE" id="PS50931"/>
    </source>
</evidence>
<dbReference type="InterPro" id="IPR005119">
    <property type="entry name" value="LysR_subst-bd"/>
</dbReference>
<evidence type="ECO:0000256" key="3">
    <source>
        <dbReference type="ARBA" id="ARBA00023125"/>
    </source>
</evidence>
<dbReference type="InterPro" id="IPR058163">
    <property type="entry name" value="LysR-type_TF_proteobact-type"/>
</dbReference>
<dbReference type="PANTHER" id="PTHR30537:SF3">
    <property type="entry name" value="TRANSCRIPTIONAL REGULATORY PROTEIN"/>
    <property type="match status" value="1"/>
</dbReference>
<name>A0ABY4SVX4_9GAMM</name>
<dbReference type="InterPro" id="IPR000847">
    <property type="entry name" value="LysR_HTH_N"/>
</dbReference>
<evidence type="ECO:0000256" key="4">
    <source>
        <dbReference type="ARBA" id="ARBA00023163"/>
    </source>
</evidence>
<reference evidence="6" key="1">
    <citation type="submission" date="2020-10" db="EMBL/GenBank/DDBJ databases">
        <title>Whole-genome sequence of Luteibacter sp. EIF3.</title>
        <authorList>
            <person name="Friedrich I."/>
            <person name="Hertel R."/>
            <person name="Daniel R."/>
        </authorList>
    </citation>
    <scope>NUCLEOTIDE SEQUENCE</scope>
    <source>
        <strain evidence="6">EIF3</strain>
    </source>
</reference>
<protein>
    <submittedName>
        <fullName evidence="6">LysR family transcriptional regulator</fullName>
    </submittedName>
</protein>
<dbReference type="PRINTS" id="PR00039">
    <property type="entry name" value="HTHLYSR"/>
</dbReference>
<organism evidence="6 7">
    <name type="scientific">Luteibacter flocculans</name>
    <dbReference type="NCBI Taxonomy" id="2780091"/>
    <lineage>
        <taxon>Bacteria</taxon>
        <taxon>Pseudomonadati</taxon>
        <taxon>Pseudomonadota</taxon>
        <taxon>Gammaproteobacteria</taxon>
        <taxon>Lysobacterales</taxon>
        <taxon>Rhodanobacteraceae</taxon>
        <taxon>Luteibacter</taxon>
    </lineage>
</organism>
<dbReference type="Pfam" id="PF00126">
    <property type="entry name" value="HTH_1"/>
    <property type="match status" value="1"/>
</dbReference>
<keyword evidence="2" id="KW-0805">Transcription regulation</keyword>
<dbReference type="InterPro" id="IPR036390">
    <property type="entry name" value="WH_DNA-bd_sf"/>
</dbReference>
<dbReference type="PROSITE" id="PS50931">
    <property type="entry name" value="HTH_LYSR"/>
    <property type="match status" value="1"/>
</dbReference>
<dbReference type="SUPFAM" id="SSF53850">
    <property type="entry name" value="Periplasmic binding protein-like II"/>
    <property type="match status" value="1"/>
</dbReference>
<dbReference type="Gene3D" id="1.10.10.10">
    <property type="entry name" value="Winged helix-like DNA-binding domain superfamily/Winged helix DNA-binding domain"/>
    <property type="match status" value="1"/>
</dbReference>
<dbReference type="RefSeq" id="WP_250337823.1">
    <property type="nucleotide sequence ID" value="NZ_CP063231.1"/>
</dbReference>
<accession>A0ABY4SVX4</accession>
<evidence type="ECO:0000256" key="1">
    <source>
        <dbReference type="ARBA" id="ARBA00009437"/>
    </source>
</evidence>
<evidence type="ECO:0000256" key="2">
    <source>
        <dbReference type="ARBA" id="ARBA00023015"/>
    </source>
</evidence>
<dbReference type="SUPFAM" id="SSF46785">
    <property type="entry name" value="Winged helix' DNA-binding domain"/>
    <property type="match status" value="1"/>
</dbReference>
<proteinExistence type="inferred from homology"/>
<dbReference type="Proteomes" id="UP001056681">
    <property type="component" value="Chromosome"/>
</dbReference>
<dbReference type="Gene3D" id="3.40.190.290">
    <property type="match status" value="1"/>
</dbReference>
<feature type="domain" description="HTH lysR-type" evidence="5">
    <location>
        <begin position="6"/>
        <end position="63"/>
    </location>
</feature>
<gene>
    <name evidence="6" type="ORF">IM816_09200</name>
</gene>
<comment type="similarity">
    <text evidence="1">Belongs to the LysR transcriptional regulatory family.</text>
</comment>
<keyword evidence="4" id="KW-0804">Transcription</keyword>
<evidence type="ECO:0000313" key="7">
    <source>
        <dbReference type="Proteomes" id="UP001056681"/>
    </source>
</evidence>